<feature type="compositionally biased region" description="Pro residues" evidence="8">
    <location>
        <begin position="1"/>
        <end position="10"/>
    </location>
</feature>
<keyword evidence="11" id="KW-1185">Reference proteome</keyword>
<dbReference type="PANTHER" id="PTHR43386">
    <property type="entry name" value="OLIGOPEPTIDE TRANSPORT SYSTEM PERMEASE PROTEIN APPC"/>
    <property type="match status" value="1"/>
</dbReference>
<feature type="domain" description="ABC transmembrane type-1" evidence="9">
    <location>
        <begin position="91"/>
        <end position="287"/>
    </location>
</feature>
<dbReference type="Proteomes" id="UP001500449">
    <property type="component" value="Unassembled WGS sequence"/>
</dbReference>
<dbReference type="Gene3D" id="1.10.3720.10">
    <property type="entry name" value="MetI-like"/>
    <property type="match status" value="1"/>
</dbReference>
<evidence type="ECO:0000256" key="7">
    <source>
        <dbReference type="RuleBase" id="RU363032"/>
    </source>
</evidence>
<dbReference type="InterPro" id="IPR035906">
    <property type="entry name" value="MetI-like_sf"/>
</dbReference>
<dbReference type="InterPro" id="IPR000515">
    <property type="entry name" value="MetI-like"/>
</dbReference>
<feature type="transmembrane region" description="Helical" evidence="7">
    <location>
        <begin position="33"/>
        <end position="53"/>
    </location>
</feature>
<evidence type="ECO:0000256" key="5">
    <source>
        <dbReference type="ARBA" id="ARBA00022989"/>
    </source>
</evidence>
<dbReference type="InterPro" id="IPR050366">
    <property type="entry name" value="BP-dependent_transpt_permease"/>
</dbReference>
<keyword evidence="2 7" id="KW-0813">Transport</keyword>
<dbReference type="CDD" id="cd06261">
    <property type="entry name" value="TM_PBP2"/>
    <property type="match status" value="1"/>
</dbReference>
<evidence type="ECO:0000256" key="3">
    <source>
        <dbReference type="ARBA" id="ARBA00022475"/>
    </source>
</evidence>
<evidence type="ECO:0000256" key="4">
    <source>
        <dbReference type="ARBA" id="ARBA00022692"/>
    </source>
</evidence>
<evidence type="ECO:0000313" key="10">
    <source>
        <dbReference type="EMBL" id="GAA1854179.1"/>
    </source>
</evidence>
<dbReference type="PROSITE" id="PS50928">
    <property type="entry name" value="ABC_TM1"/>
    <property type="match status" value="1"/>
</dbReference>
<feature type="transmembrane region" description="Helical" evidence="7">
    <location>
        <begin position="266"/>
        <end position="286"/>
    </location>
</feature>
<keyword evidence="3" id="KW-1003">Cell membrane</keyword>
<feature type="transmembrane region" description="Helical" evidence="7">
    <location>
        <begin position="136"/>
        <end position="155"/>
    </location>
</feature>
<feature type="region of interest" description="Disordered" evidence="8">
    <location>
        <begin position="1"/>
        <end position="26"/>
    </location>
</feature>
<dbReference type="PANTHER" id="PTHR43386:SF1">
    <property type="entry name" value="D,D-DIPEPTIDE TRANSPORT SYSTEM PERMEASE PROTEIN DDPC-RELATED"/>
    <property type="match status" value="1"/>
</dbReference>
<evidence type="ECO:0000259" key="9">
    <source>
        <dbReference type="PROSITE" id="PS50928"/>
    </source>
</evidence>
<dbReference type="SUPFAM" id="SSF161098">
    <property type="entry name" value="MetI-like"/>
    <property type="match status" value="1"/>
</dbReference>
<evidence type="ECO:0000256" key="8">
    <source>
        <dbReference type="SAM" id="MobiDB-lite"/>
    </source>
</evidence>
<comment type="caution">
    <text evidence="10">The sequence shown here is derived from an EMBL/GenBank/DDBJ whole genome shotgun (WGS) entry which is preliminary data.</text>
</comment>
<proteinExistence type="inferred from homology"/>
<sequence>MTSTLPPPAAPITAEAPPAPADRRRPGPGFGTWAAAVLLGLVLVVALFGPVIAPHDPTAVVGLPSRPPSGEHWGGTDSTGMDVFSRTLAGTRIDVLIAVFSTILATALGVVVGLAVGMNESRRGPVGTLARAVSRLLDLLQAIPVVIVGLVVVSFFGTNTVTMVLAIAVILMPIQARLTRTEVLRVRGDAYLDAARQAGQHELRLIVKHVLPNSVRPALLNVSVILGISIVLTAALGFLGVGLPPPTPEWGSMIAHGAGDAAVGKWWSAAFPAAALCVTVAASSVLTNRFTLRRTGSG</sequence>
<dbReference type="Pfam" id="PF00528">
    <property type="entry name" value="BPD_transp_1"/>
    <property type="match status" value="1"/>
</dbReference>
<feature type="transmembrane region" description="Helical" evidence="7">
    <location>
        <begin position="95"/>
        <end position="116"/>
    </location>
</feature>
<organism evidence="10 11">
    <name type="scientific">Pseudonocardia ailaonensis</name>
    <dbReference type="NCBI Taxonomy" id="367279"/>
    <lineage>
        <taxon>Bacteria</taxon>
        <taxon>Bacillati</taxon>
        <taxon>Actinomycetota</taxon>
        <taxon>Actinomycetes</taxon>
        <taxon>Pseudonocardiales</taxon>
        <taxon>Pseudonocardiaceae</taxon>
        <taxon>Pseudonocardia</taxon>
    </lineage>
</organism>
<evidence type="ECO:0000313" key="11">
    <source>
        <dbReference type="Proteomes" id="UP001500449"/>
    </source>
</evidence>
<keyword evidence="5 7" id="KW-1133">Transmembrane helix</keyword>
<dbReference type="EMBL" id="BAAAQK010000012">
    <property type="protein sequence ID" value="GAA1854179.1"/>
    <property type="molecule type" value="Genomic_DNA"/>
</dbReference>
<name>A0ABN2N6T6_9PSEU</name>
<feature type="transmembrane region" description="Helical" evidence="7">
    <location>
        <begin position="218"/>
        <end position="243"/>
    </location>
</feature>
<keyword evidence="4 7" id="KW-0812">Transmembrane</keyword>
<protein>
    <submittedName>
        <fullName evidence="10">ABC transporter permease</fullName>
    </submittedName>
</protein>
<reference evidence="10 11" key="1">
    <citation type="journal article" date="2019" name="Int. J. Syst. Evol. Microbiol.">
        <title>The Global Catalogue of Microorganisms (GCM) 10K type strain sequencing project: providing services to taxonomists for standard genome sequencing and annotation.</title>
        <authorList>
            <consortium name="The Broad Institute Genomics Platform"/>
            <consortium name="The Broad Institute Genome Sequencing Center for Infectious Disease"/>
            <person name="Wu L."/>
            <person name="Ma J."/>
        </authorList>
    </citation>
    <scope>NUCLEOTIDE SEQUENCE [LARGE SCALE GENOMIC DNA]</scope>
    <source>
        <strain evidence="10 11">JCM 16009</strain>
    </source>
</reference>
<dbReference type="RefSeq" id="WP_344418444.1">
    <property type="nucleotide sequence ID" value="NZ_BAAAQK010000012.1"/>
</dbReference>
<comment type="similarity">
    <text evidence="7">Belongs to the binding-protein-dependent transport system permease family.</text>
</comment>
<evidence type="ECO:0000256" key="6">
    <source>
        <dbReference type="ARBA" id="ARBA00023136"/>
    </source>
</evidence>
<keyword evidence="6 7" id="KW-0472">Membrane</keyword>
<evidence type="ECO:0000256" key="2">
    <source>
        <dbReference type="ARBA" id="ARBA00022448"/>
    </source>
</evidence>
<accession>A0ABN2N6T6</accession>
<gene>
    <name evidence="10" type="ORF">GCM10009836_37790</name>
</gene>
<evidence type="ECO:0000256" key="1">
    <source>
        <dbReference type="ARBA" id="ARBA00004651"/>
    </source>
</evidence>
<comment type="subcellular location">
    <subcellularLocation>
        <location evidence="1 7">Cell membrane</location>
        <topology evidence="1 7">Multi-pass membrane protein</topology>
    </subcellularLocation>
</comment>